<reference evidence="2 3" key="1">
    <citation type="submission" date="2018-10" db="EMBL/GenBank/DDBJ databases">
        <title>Co-occurring genomic capacity for anaerobic methane metabolism and dissimilatory sulfite reduction discovered in the Korarchaeota.</title>
        <authorList>
            <person name="Mckay L.J."/>
            <person name="Dlakic M."/>
            <person name="Fields M.W."/>
            <person name="Delmont T.O."/>
            <person name="Eren A.M."/>
            <person name="Jay Z.J."/>
            <person name="Klingelsmith K.B."/>
            <person name="Rusch D.B."/>
            <person name="Inskeep W.P."/>
        </authorList>
    </citation>
    <scope>NUCLEOTIDE SEQUENCE [LARGE SCALE GENOMIC DNA]</scope>
    <source>
        <strain evidence="2 3">MDKW</strain>
    </source>
</reference>
<evidence type="ECO:0000313" key="2">
    <source>
        <dbReference type="EMBL" id="RSN76916.1"/>
    </source>
</evidence>
<gene>
    <name evidence="2" type="ORF">D6D85_03290</name>
</gene>
<keyword evidence="1" id="KW-1133">Transmembrane helix</keyword>
<sequence>MAEIWSIILPNLGWIITLIALLGVSYKIGRWMQEVEGRLEKLEKNPIIVAGNKLSAKALSQKSDLTQKNEK</sequence>
<name>A0A3R9R169_9CREN</name>
<organism evidence="2 3">
    <name type="scientific">Candidatus Methanodesulfokora washburnensis</name>
    <dbReference type="NCBI Taxonomy" id="2478471"/>
    <lineage>
        <taxon>Archaea</taxon>
        <taxon>Thermoproteota</taxon>
        <taxon>Candidatus Korarchaeia</taxon>
        <taxon>Candidatus Korarchaeia incertae sedis</taxon>
        <taxon>Candidatus Methanodesulfokora</taxon>
    </lineage>
</organism>
<evidence type="ECO:0000313" key="3">
    <source>
        <dbReference type="Proteomes" id="UP000277582"/>
    </source>
</evidence>
<protein>
    <submittedName>
        <fullName evidence="2">Uncharacterized protein</fullName>
    </submittedName>
</protein>
<accession>A0A3R9R169</accession>
<comment type="caution">
    <text evidence="2">The sequence shown here is derived from an EMBL/GenBank/DDBJ whole genome shotgun (WGS) entry which is preliminary data.</text>
</comment>
<proteinExistence type="predicted"/>
<feature type="transmembrane region" description="Helical" evidence="1">
    <location>
        <begin position="12"/>
        <end position="29"/>
    </location>
</feature>
<keyword evidence="1" id="KW-0812">Transmembrane</keyword>
<dbReference type="RefSeq" id="WP_125670625.1">
    <property type="nucleotide sequence ID" value="NZ_RCOS01000049.1"/>
</dbReference>
<dbReference type="Proteomes" id="UP000277582">
    <property type="component" value="Unassembled WGS sequence"/>
</dbReference>
<evidence type="ECO:0000256" key="1">
    <source>
        <dbReference type="SAM" id="Phobius"/>
    </source>
</evidence>
<dbReference type="EMBL" id="RCOS01000049">
    <property type="protein sequence ID" value="RSN76916.1"/>
    <property type="molecule type" value="Genomic_DNA"/>
</dbReference>
<dbReference type="AlphaFoldDB" id="A0A3R9R169"/>
<keyword evidence="1" id="KW-0472">Membrane</keyword>
<keyword evidence="3" id="KW-1185">Reference proteome</keyword>